<dbReference type="OrthoDB" id="10690905at2759"/>
<dbReference type="InterPro" id="IPR001005">
    <property type="entry name" value="SANT/Myb"/>
</dbReference>
<evidence type="ECO:0000313" key="3">
    <source>
        <dbReference type="EMBL" id="EJT49122.1"/>
    </source>
</evidence>
<feature type="compositionally biased region" description="Low complexity" evidence="1">
    <location>
        <begin position="1372"/>
        <end position="1389"/>
    </location>
</feature>
<feature type="domain" description="Myb-like" evidence="2">
    <location>
        <begin position="681"/>
        <end position="733"/>
    </location>
</feature>
<dbReference type="VEuPathDB" id="FungiDB:A1Q1_01771"/>
<feature type="region of interest" description="Disordered" evidence="1">
    <location>
        <begin position="1307"/>
        <end position="1343"/>
    </location>
</feature>
<dbReference type="PROSITE" id="PS50090">
    <property type="entry name" value="MYB_LIKE"/>
    <property type="match status" value="1"/>
</dbReference>
<sequence length="1452" mass="158829">MSRNDFYDDEDDTLSDCEVNGAEEGTDYEHEETANPNDIHVFEFGTASTPEGHATCGKRHVCRNWRHRRLALQSKVPDEYDLFSNFVGCRAWWGKACRLCVLCELIEFYGETDRAARKEKTWLAADAKVANQFRQSPPDSVRIRDLPNVPKSPLVVSVTVPSQQVDALAVALEIYIVKGAVSGPLAKLEPALLPGSDADSALAPELERFLDLRSCLSAFDASLDLRDQVFQVDGRPQLFPFHHRSNVEIVPWLANRAKGGGLAEVVRLTVCATLARAAQRDDIVGACQVAIDGLAPLQQAMHDSRASDMFVKREIIDAAQIVHSVFKLETHVDLFLPVVAKSCRSAPSLSSALRAYSTCAVLAEERLQPFLDPSAIRGMIRFVAEFEVVMECKVRKNSKGFPVGPFAEDSHEEDVLRWCMRCLIRFLILCDAFHDDDPNASPYGVLILVMVNCVVYEATCPITGLALNWSFPPWHPLSPTVIAHAQHGRTGCFGLKTPCPSSVKDWDPTAVSVRVESRAANFLIASHRYSTLVRYLEESVEDANNVLLVLRRQGILGSKVDLSPFAPDAQFRHLLRHNALAPFEADLYFSKWRGPKPGRVAAEDVMHPRLGLAATKLGKPVPFFTAGKVFGAEDLLISGYVVATKGKGKPFKLQSPSTALQLPTGNKWGARTQRTRSDLVWTEEGTKELIDQVHKHSSMTDGVITKIDWHKILPKLPAKMTQRQAQSRWNSLTRREKHFRELIQHHGFQWSVELSRPVAPLANANPSALRDASGAGSSRDRWVPDVAAVYGRDWPPPPAREVKLPSVPEARTAPRLSLEGVSYRKQAGQVAAAGYDSSVPIGWSRAEFASLIDAVGAQVAAVGGVSVLKHDHTWLQVGGRIGQSPTECRAQWDKVCHRVCTVQSALAQSPGLTWSTERHRLEGNVQAWDKVQSTYREDVKHFVIPAFEKVVRIVTTQPPPAPSKPAGQAPGRRPSVGNSGHTWSEEQTLALIRHVGRYKVPWARHLSSGAWASLKDLQKIKPGNSSTRSYTSHWGIGLLQAYGLVPELVASGKFVLGNYGGSVIFATRRGAWEELEKRLPPRTFHALDQMTPRVYEAMRAIKADHLLLACPVGAKVDGAEVDDNAVNHYAAAALSGSVPTTATASPSSLSSGSSAIAVSKSSSSLASHTVVTGTTAAVGNSGVRKRASTHTVEAPRKRVITASTPVRTHPVRGHTMTTPQPATAPGTQSTPAPATASMTLLYKHLYSEDAKARTARAQQTAPDAAPTAFGAKPSPPNSDSQSTILTRLHAPAIPAAEATWRAPEPLSFVSPTLTGQRPSHLNRRPSTTVPPPFRLRASHTAKPDLVKQRLDAARQQEATLMPPKTSSRDHPTASTLSSTRSTVLSSQDSLFSTTNRGLAPTIELEEGEIAETHDQTRPAPAWSRNRSSFYDSRSSSTPRPSPYGRWQHQKYK</sequence>
<evidence type="ECO:0000256" key="1">
    <source>
        <dbReference type="SAM" id="MobiDB-lite"/>
    </source>
</evidence>
<feature type="compositionally biased region" description="Low complexity" evidence="1">
    <location>
        <begin position="1215"/>
        <end position="1233"/>
    </location>
</feature>
<dbReference type="EMBL" id="ALBS01000178">
    <property type="protein sequence ID" value="EJT49122.1"/>
    <property type="molecule type" value="Genomic_DNA"/>
</dbReference>
<evidence type="ECO:0000313" key="4">
    <source>
        <dbReference type="Proteomes" id="UP000002748"/>
    </source>
</evidence>
<comment type="caution">
    <text evidence="3">The sequence shown here is derived from an EMBL/GenBank/DDBJ whole genome shotgun (WGS) entry which is preliminary data.</text>
</comment>
<dbReference type="InterPro" id="IPR024752">
    <property type="entry name" value="Myb/SANT-like_dom"/>
</dbReference>
<dbReference type="KEGG" id="tasa:A1Q1_01771"/>
<feature type="region of interest" description="Disordered" evidence="1">
    <location>
        <begin position="1251"/>
        <end position="1282"/>
    </location>
</feature>
<feature type="region of interest" description="Disordered" evidence="1">
    <location>
        <begin position="1204"/>
        <end position="1233"/>
    </location>
</feature>
<organism evidence="3 4">
    <name type="scientific">Trichosporon asahii var. asahii (strain ATCC 90039 / CBS 2479 / JCM 2466 / KCTC 7840 / NBRC 103889/ NCYC 2677 / UAMH 7654)</name>
    <name type="common">Yeast</name>
    <dbReference type="NCBI Taxonomy" id="1186058"/>
    <lineage>
        <taxon>Eukaryota</taxon>
        <taxon>Fungi</taxon>
        <taxon>Dikarya</taxon>
        <taxon>Basidiomycota</taxon>
        <taxon>Agaricomycotina</taxon>
        <taxon>Tremellomycetes</taxon>
        <taxon>Trichosporonales</taxon>
        <taxon>Trichosporonaceae</taxon>
        <taxon>Trichosporon</taxon>
    </lineage>
</organism>
<feature type="compositionally biased region" description="Low complexity" evidence="1">
    <location>
        <begin position="1255"/>
        <end position="1268"/>
    </location>
</feature>
<dbReference type="Pfam" id="PF12776">
    <property type="entry name" value="Myb_DNA-bind_3"/>
    <property type="match status" value="1"/>
</dbReference>
<dbReference type="RefSeq" id="XP_014180285.1">
    <property type="nucleotide sequence ID" value="XM_014324810.1"/>
</dbReference>
<dbReference type="GeneID" id="25985285"/>
<reference evidence="3 4" key="1">
    <citation type="journal article" date="2012" name="Eukaryot. Cell">
        <title>Draft genome sequence of CBS 2479, the standard type strain of Trichosporon asahii.</title>
        <authorList>
            <person name="Yang R.Y."/>
            <person name="Li H.T."/>
            <person name="Zhu H."/>
            <person name="Zhou G.P."/>
            <person name="Wang M."/>
            <person name="Wang L."/>
        </authorList>
    </citation>
    <scope>NUCLEOTIDE SEQUENCE [LARGE SCALE GENOMIC DNA]</scope>
    <source>
        <strain evidence="4">ATCC 90039 / CBS 2479 / JCM 2466 / KCTC 7840 / NCYC 2677 / UAMH 7654</strain>
    </source>
</reference>
<feature type="compositionally biased region" description="Polar residues" evidence="1">
    <location>
        <begin position="1309"/>
        <end position="1327"/>
    </location>
</feature>
<dbReference type="HOGENOM" id="CLU_251230_0_0_1"/>
<accession>J6F1T1</accession>
<feature type="compositionally biased region" description="Low complexity" evidence="1">
    <location>
        <begin position="1423"/>
        <end position="1438"/>
    </location>
</feature>
<dbReference type="Proteomes" id="UP000002748">
    <property type="component" value="Unassembled WGS sequence"/>
</dbReference>
<proteinExistence type="predicted"/>
<name>J6F1T1_TRIAS</name>
<evidence type="ECO:0000259" key="2">
    <source>
        <dbReference type="PROSITE" id="PS50090"/>
    </source>
</evidence>
<protein>
    <recommendedName>
        <fullName evidence="2">Myb-like domain-containing protein</fullName>
    </recommendedName>
</protein>
<feature type="region of interest" description="Disordered" evidence="1">
    <location>
        <begin position="1358"/>
        <end position="1452"/>
    </location>
</feature>
<gene>
    <name evidence="3" type="ORF">A1Q1_01771</name>
</gene>
<feature type="region of interest" description="Disordered" evidence="1">
    <location>
        <begin position="956"/>
        <end position="981"/>
    </location>
</feature>